<sequence length="487" mass="50326">MAAATTIGIEEVRVFLSNLVWGLGEVSSRPVLGAIAAAPFALVLLAGPFLRGVGPRRGLWLTAAWLSAAYLAEHTSNRAELDLGLAGFCVLAWGWFLVAALVTIRRGVGLGLLMGASLDVALRLGLLTLDVPWIDHPLATAVALLLGGYVIVGTHRVAAVVQETGEPDWRSISGLLAIGPWLAVTLLVTGNPPQVAARLGSSYGVVVGALALGHAAGISLASGTLARPIMSPGLTFLGTLMALAFIPLWNGWALGPVWAAAACVSAALMLAGALTGAERPSVRGSAAGTALLISLSLLLFLGLAYAAYALYDGFPWAFVALALLVGFAVVGGASTLKAGAGGAMDVLRPARAGAGAGLVLGLLRAITWYEPTADEIAPIELTVMTYNVRLGFGRDDRWDLERTARTIERERPDVVVLGEVARGWLVGSGADEAFWLAQRLGMAAVFGAAAGDLHGNLLLSRYRVEGAGHRFAERSSGALPRGAVEGV</sequence>
<feature type="transmembrane region" description="Helical" evidence="1">
    <location>
        <begin position="138"/>
        <end position="159"/>
    </location>
</feature>
<accession>A0A1F6CF61</accession>
<evidence type="ECO:0000256" key="1">
    <source>
        <dbReference type="SAM" id="Phobius"/>
    </source>
</evidence>
<feature type="transmembrane region" description="Helical" evidence="1">
    <location>
        <begin position="258"/>
        <end position="277"/>
    </location>
</feature>
<name>A0A1F6CF61_HANXR</name>
<dbReference type="InterPro" id="IPR036691">
    <property type="entry name" value="Endo/exonu/phosph_ase_sf"/>
</dbReference>
<protein>
    <recommendedName>
        <fullName evidence="4">Endonuclease/exonuclease/phosphatase domain-containing protein</fullName>
    </recommendedName>
</protein>
<evidence type="ECO:0000313" key="2">
    <source>
        <dbReference type="EMBL" id="OGG47846.1"/>
    </source>
</evidence>
<feature type="transmembrane region" description="Helical" evidence="1">
    <location>
        <begin position="202"/>
        <end position="221"/>
    </location>
</feature>
<reference evidence="2 3" key="1">
    <citation type="journal article" date="2016" name="Nat. Commun.">
        <title>Thousands of microbial genomes shed light on interconnected biogeochemical processes in an aquifer system.</title>
        <authorList>
            <person name="Anantharaman K."/>
            <person name="Brown C.T."/>
            <person name="Hug L.A."/>
            <person name="Sharon I."/>
            <person name="Castelle C.J."/>
            <person name="Probst A.J."/>
            <person name="Thomas B.C."/>
            <person name="Singh A."/>
            <person name="Wilkins M.J."/>
            <person name="Karaoz U."/>
            <person name="Brodie E.L."/>
            <person name="Williams K.H."/>
            <person name="Hubbard S.S."/>
            <person name="Banfield J.F."/>
        </authorList>
    </citation>
    <scope>NUCLEOTIDE SEQUENCE [LARGE SCALE GENOMIC DNA]</scope>
    <source>
        <strain evidence="3">RIFCSPLOWO2_12_FULL_64_10</strain>
    </source>
</reference>
<dbReference type="Proteomes" id="UP000178606">
    <property type="component" value="Unassembled WGS sequence"/>
</dbReference>
<keyword evidence="1" id="KW-0472">Membrane</keyword>
<feature type="transmembrane region" description="Helical" evidence="1">
    <location>
        <begin position="314"/>
        <end position="336"/>
    </location>
</feature>
<dbReference type="Gene3D" id="3.60.10.10">
    <property type="entry name" value="Endonuclease/exonuclease/phosphatase"/>
    <property type="match status" value="1"/>
</dbReference>
<feature type="transmembrane region" description="Helical" evidence="1">
    <location>
        <begin position="171"/>
        <end position="190"/>
    </location>
</feature>
<keyword evidence="1" id="KW-0812">Transmembrane</keyword>
<keyword evidence="1" id="KW-1133">Transmembrane helix</keyword>
<feature type="transmembrane region" description="Helical" evidence="1">
    <location>
        <begin position="31"/>
        <end position="50"/>
    </location>
</feature>
<organism evidence="2 3">
    <name type="scientific">Handelsmanbacteria sp. (strain RIFCSPLOWO2_12_FULL_64_10)</name>
    <dbReference type="NCBI Taxonomy" id="1817868"/>
    <lineage>
        <taxon>Bacteria</taxon>
        <taxon>Candidatus Handelsmaniibacteriota</taxon>
    </lineage>
</organism>
<feature type="transmembrane region" description="Helical" evidence="1">
    <location>
        <begin position="84"/>
        <end position="102"/>
    </location>
</feature>
<evidence type="ECO:0008006" key="4">
    <source>
        <dbReference type="Google" id="ProtNLM"/>
    </source>
</evidence>
<evidence type="ECO:0000313" key="3">
    <source>
        <dbReference type="Proteomes" id="UP000178606"/>
    </source>
</evidence>
<dbReference type="EMBL" id="MFKF01000265">
    <property type="protein sequence ID" value="OGG47846.1"/>
    <property type="molecule type" value="Genomic_DNA"/>
</dbReference>
<comment type="caution">
    <text evidence="2">The sequence shown here is derived from an EMBL/GenBank/DDBJ whole genome shotgun (WGS) entry which is preliminary data.</text>
</comment>
<feature type="non-terminal residue" evidence="2">
    <location>
        <position position="487"/>
    </location>
</feature>
<gene>
    <name evidence="2" type="ORF">A3F84_29230</name>
</gene>
<proteinExistence type="predicted"/>
<feature type="transmembrane region" description="Helical" evidence="1">
    <location>
        <begin position="289"/>
        <end position="308"/>
    </location>
</feature>
<dbReference type="SUPFAM" id="SSF56219">
    <property type="entry name" value="DNase I-like"/>
    <property type="match status" value="1"/>
</dbReference>
<dbReference type="AlphaFoldDB" id="A0A1F6CF61"/>
<feature type="transmembrane region" description="Helical" evidence="1">
    <location>
        <begin position="233"/>
        <end position="252"/>
    </location>
</feature>